<name>A0A2P8D670_9BACT</name>
<gene>
    <name evidence="1" type="ORF">B0I18_103308</name>
</gene>
<accession>A0A2P8D670</accession>
<sequence length="434" mass="47906">MNKKIVMLTAGVALASVSFAQKGKINEAVKELDNIEIAKVKKDDAAATASLLKAKEAIDLAVNDESTKTNAKAWFTKATVYMAMQENPQTKAENPYVEGIAALNKAIELDKKYATDDKAASLLANGAFYYYNQGIVEYNESKYEASYNAFKSGSDLTGADKDKRFAAMPIIDTIRAQSKMFMGFTSFYAEKYDRALPLLIEAKSSPYLSKESNVYLVLAQAYEKTGKKDQQLATLQEAKQKFPEDKNVANAELNYFISSGKESEMTEKLEAAAAKEPNNPELAFNLGIIYEGMANPKGGAAPPANAADLNSKAATAYGKALALAPDNANYNYQYGAFYYNQAATLNTKMNNLGSSKAEQQQYNNMLKQRDELFEKALPLLEKSRNSFAPREGKLTREEHSFYRQSLEALAKIYAIQDKLDKAGEVKKKLNSLPE</sequence>
<protein>
    <submittedName>
        <fullName evidence="1">Tetratricopeptide repeat protein</fullName>
    </submittedName>
</protein>
<comment type="caution">
    <text evidence="1">The sequence shown here is derived from an EMBL/GenBank/DDBJ whole genome shotgun (WGS) entry which is preliminary data.</text>
</comment>
<dbReference type="InterPro" id="IPR011990">
    <property type="entry name" value="TPR-like_helical_dom_sf"/>
</dbReference>
<organism evidence="1 2">
    <name type="scientific">Taibaiella chishuiensis</name>
    <dbReference type="NCBI Taxonomy" id="1434707"/>
    <lineage>
        <taxon>Bacteria</taxon>
        <taxon>Pseudomonadati</taxon>
        <taxon>Bacteroidota</taxon>
        <taxon>Chitinophagia</taxon>
        <taxon>Chitinophagales</taxon>
        <taxon>Chitinophagaceae</taxon>
        <taxon>Taibaiella</taxon>
    </lineage>
</organism>
<proteinExistence type="predicted"/>
<dbReference type="Gene3D" id="1.25.40.10">
    <property type="entry name" value="Tetratricopeptide repeat domain"/>
    <property type="match status" value="2"/>
</dbReference>
<dbReference type="AlphaFoldDB" id="A0A2P8D670"/>
<dbReference type="SMART" id="SM00028">
    <property type="entry name" value="TPR"/>
    <property type="match status" value="4"/>
</dbReference>
<dbReference type="EMBL" id="PYGD01000003">
    <property type="protein sequence ID" value="PSK92726.1"/>
    <property type="molecule type" value="Genomic_DNA"/>
</dbReference>
<dbReference type="SUPFAM" id="SSF48452">
    <property type="entry name" value="TPR-like"/>
    <property type="match status" value="2"/>
</dbReference>
<dbReference type="InterPro" id="IPR019734">
    <property type="entry name" value="TPR_rpt"/>
</dbReference>
<evidence type="ECO:0000313" key="1">
    <source>
        <dbReference type="EMBL" id="PSK92726.1"/>
    </source>
</evidence>
<dbReference type="RefSeq" id="WP_106522905.1">
    <property type="nucleotide sequence ID" value="NZ_PYGD01000003.1"/>
</dbReference>
<keyword evidence="2" id="KW-1185">Reference proteome</keyword>
<reference evidence="1 2" key="1">
    <citation type="submission" date="2018-03" db="EMBL/GenBank/DDBJ databases">
        <title>Genomic Encyclopedia of Type Strains, Phase III (KMG-III): the genomes of soil and plant-associated and newly described type strains.</title>
        <authorList>
            <person name="Whitman W."/>
        </authorList>
    </citation>
    <scope>NUCLEOTIDE SEQUENCE [LARGE SCALE GENOMIC DNA]</scope>
    <source>
        <strain evidence="1 2">CGMCC 1.12700</strain>
    </source>
</reference>
<dbReference type="Proteomes" id="UP000240572">
    <property type="component" value="Unassembled WGS sequence"/>
</dbReference>
<evidence type="ECO:0000313" key="2">
    <source>
        <dbReference type="Proteomes" id="UP000240572"/>
    </source>
</evidence>
<dbReference type="OrthoDB" id="739506at2"/>